<name>A0A1I6ZYN4_9FLAO</name>
<dbReference type="Proteomes" id="UP000236454">
    <property type="component" value="Unassembled WGS sequence"/>
</dbReference>
<dbReference type="EMBL" id="FPAS01000002">
    <property type="protein sequence ID" value="SFT67776.1"/>
    <property type="molecule type" value="Genomic_DNA"/>
</dbReference>
<dbReference type="OrthoDB" id="1467052at2"/>
<organism evidence="1 2">
    <name type="scientific">Lishizhenia tianjinensis</name>
    <dbReference type="NCBI Taxonomy" id="477690"/>
    <lineage>
        <taxon>Bacteria</taxon>
        <taxon>Pseudomonadati</taxon>
        <taxon>Bacteroidota</taxon>
        <taxon>Flavobacteriia</taxon>
        <taxon>Flavobacteriales</taxon>
        <taxon>Crocinitomicaceae</taxon>
        <taxon>Lishizhenia</taxon>
    </lineage>
</organism>
<evidence type="ECO:0000313" key="1">
    <source>
        <dbReference type="EMBL" id="SFT67776.1"/>
    </source>
</evidence>
<proteinExistence type="predicted"/>
<sequence length="185" mass="21635">MAKIPKDFYSDVDHKPFTHCKVCDCRLDDAQMPYVVEKAYKRTEQGEDLTLFEMAICIMCAQEQVAKMSTESRAFLQRSLMGEELMKRRAALTENDWENNWKTECLLTNKTPKINDEYHIVGQFLGDELLEDQSPYLIGANIIEHIQENLSVETKEEWDNFGRQFYGPEDPQLKALLEDHQFVFV</sequence>
<dbReference type="STRING" id="477690.SAMN05216474_1734"/>
<dbReference type="AlphaFoldDB" id="A0A1I6ZYN4"/>
<accession>A0A1I6ZYN4</accession>
<reference evidence="1 2" key="1">
    <citation type="submission" date="2016-10" db="EMBL/GenBank/DDBJ databases">
        <authorList>
            <person name="de Groot N.N."/>
        </authorList>
    </citation>
    <scope>NUCLEOTIDE SEQUENCE [LARGE SCALE GENOMIC DNA]</scope>
    <source>
        <strain evidence="1 2">CGMCC 1.7005</strain>
    </source>
</reference>
<keyword evidence="2" id="KW-1185">Reference proteome</keyword>
<dbReference type="RefSeq" id="WP_139230313.1">
    <property type="nucleotide sequence ID" value="NZ_FPAS01000002.1"/>
</dbReference>
<evidence type="ECO:0000313" key="2">
    <source>
        <dbReference type="Proteomes" id="UP000236454"/>
    </source>
</evidence>
<protein>
    <submittedName>
        <fullName evidence="1">Uncharacterized protein</fullName>
    </submittedName>
</protein>
<gene>
    <name evidence="1" type="ORF">SAMN05216474_1734</name>
</gene>